<evidence type="ECO:0000313" key="1">
    <source>
        <dbReference type="EMBL" id="MCI3277667.1"/>
    </source>
</evidence>
<proteinExistence type="predicted"/>
<keyword evidence="2" id="KW-1185">Reference proteome</keyword>
<reference evidence="1" key="1">
    <citation type="submission" date="2022-03" db="EMBL/GenBank/DDBJ databases">
        <title>Streptomyces 7R015 and 7R016 isolated from Barleria lupulina in Thailand.</title>
        <authorList>
            <person name="Kanchanasin P."/>
            <person name="Phongsopitanun W."/>
            <person name="Tanasupawat S."/>
        </authorList>
    </citation>
    <scope>NUCLEOTIDE SEQUENCE</scope>
    <source>
        <strain evidence="1">7R015</strain>
    </source>
</reference>
<gene>
    <name evidence="1" type="ORF">MQP27_42015</name>
</gene>
<dbReference type="Proteomes" id="UP001165269">
    <property type="component" value="Unassembled WGS sequence"/>
</dbReference>
<name>A0ABS9YK84_9ACTN</name>
<dbReference type="EMBL" id="JALDAY010000015">
    <property type="protein sequence ID" value="MCI3277667.1"/>
    <property type="molecule type" value="Genomic_DNA"/>
</dbReference>
<sequence>MTDSSEPTLAAGSQATRELAVAEWLLVAAHNADEAVTDWRNTGLAVLECGGVFAALRIPALLVVAAARTSHPGDVAEYLAGALHGGPVIVSANGDQYYALVPPSTAKRKLPHGIECLTRSSLLFVPRPDLTDPNQHAHTSYWAVPMDGPGALCQPDAVLQVATVGRFRHTQQGGDQ</sequence>
<organism evidence="1 2">
    <name type="scientific">Streptomyces cylindrosporus</name>
    <dbReference type="NCBI Taxonomy" id="2927583"/>
    <lineage>
        <taxon>Bacteria</taxon>
        <taxon>Bacillati</taxon>
        <taxon>Actinomycetota</taxon>
        <taxon>Actinomycetes</taxon>
        <taxon>Kitasatosporales</taxon>
        <taxon>Streptomycetaceae</taxon>
        <taxon>Streptomyces</taxon>
    </lineage>
</organism>
<evidence type="ECO:0008006" key="3">
    <source>
        <dbReference type="Google" id="ProtNLM"/>
    </source>
</evidence>
<accession>A0ABS9YK84</accession>
<protein>
    <recommendedName>
        <fullName evidence="3">DNA primase/polymerase bifunctional N-terminal domain-containing protein</fullName>
    </recommendedName>
</protein>
<comment type="caution">
    <text evidence="1">The sequence shown here is derived from an EMBL/GenBank/DDBJ whole genome shotgun (WGS) entry which is preliminary data.</text>
</comment>
<evidence type="ECO:0000313" key="2">
    <source>
        <dbReference type="Proteomes" id="UP001165269"/>
    </source>
</evidence>
<dbReference type="RefSeq" id="WP_242775515.1">
    <property type="nucleotide sequence ID" value="NZ_JALDAY010000015.1"/>
</dbReference>